<evidence type="ECO:0000256" key="1">
    <source>
        <dbReference type="SAM" id="MobiDB-lite"/>
    </source>
</evidence>
<dbReference type="NCBIfam" id="NF038039">
    <property type="entry name" value="WGxxGxxG-CTERM"/>
    <property type="match status" value="1"/>
</dbReference>
<protein>
    <submittedName>
        <fullName evidence="4">WGxxGxxG family protein</fullName>
    </submittedName>
</protein>
<evidence type="ECO:0000313" key="4">
    <source>
        <dbReference type="EMBL" id="MFC5649491.1"/>
    </source>
</evidence>
<evidence type="ECO:0000313" key="5">
    <source>
        <dbReference type="Proteomes" id="UP001596047"/>
    </source>
</evidence>
<evidence type="ECO:0000256" key="3">
    <source>
        <dbReference type="SAM" id="SignalP"/>
    </source>
</evidence>
<accession>A0ABW0VUL7</accession>
<gene>
    <name evidence="4" type="ORF">ACFPYJ_10170</name>
</gene>
<dbReference type="NCBIfam" id="NF041742">
    <property type="entry name" value="WGxxGxxG_fam"/>
    <property type="match status" value="1"/>
</dbReference>
<sequence>MKKKLSMFLLISCFTLMFAGISSAAGTTVSSDMTGSNHGYSTSDNRTVGTNGNGMNNNATYRTTAAAVGDNDNDMDWGWLGLLGLIGLAGLRNKNRERT</sequence>
<keyword evidence="3" id="KW-0732">Signal</keyword>
<dbReference type="Proteomes" id="UP001596047">
    <property type="component" value="Unassembled WGS sequence"/>
</dbReference>
<name>A0ABW0VUL7_9BACL</name>
<reference evidence="5" key="1">
    <citation type="journal article" date="2019" name="Int. J. Syst. Evol. Microbiol.">
        <title>The Global Catalogue of Microorganisms (GCM) 10K type strain sequencing project: providing services to taxonomists for standard genome sequencing and annotation.</title>
        <authorList>
            <consortium name="The Broad Institute Genomics Platform"/>
            <consortium name="The Broad Institute Genome Sequencing Center for Infectious Disease"/>
            <person name="Wu L."/>
            <person name="Ma J."/>
        </authorList>
    </citation>
    <scope>NUCLEOTIDE SEQUENCE [LARGE SCALE GENOMIC DNA]</scope>
    <source>
        <strain evidence="5">CGMCC 1.3240</strain>
    </source>
</reference>
<dbReference type="RefSeq" id="WP_379188016.1">
    <property type="nucleotide sequence ID" value="NZ_JBHSOW010000037.1"/>
</dbReference>
<feature type="compositionally biased region" description="Polar residues" evidence="1">
    <location>
        <begin position="29"/>
        <end position="44"/>
    </location>
</feature>
<organism evidence="4 5">
    <name type="scientific">Paenibacillus solisilvae</name>
    <dbReference type="NCBI Taxonomy" id="2486751"/>
    <lineage>
        <taxon>Bacteria</taxon>
        <taxon>Bacillati</taxon>
        <taxon>Bacillota</taxon>
        <taxon>Bacilli</taxon>
        <taxon>Bacillales</taxon>
        <taxon>Paenibacillaceae</taxon>
        <taxon>Paenibacillus</taxon>
    </lineage>
</organism>
<feature type="compositionally biased region" description="Low complexity" evidence="1">
    <location>
        <begin position="45"/>
        <end position="56"/>
    </location>
</feature>
<keyword evidence="5" id="KW-1185">Reference proteome</keyword>
<comment type="caution">
    <text evidence="4">The sequence shown here is derived from an EMBL/GenBank/DDBJ whole genome shotgun (WGS) entry which is preliminary data.</text>
</comment>
<keyword evidence="2" id="KW-0812">Transmembrane</keyword>
<dbReference type="EMBL" id="JBHSOW010000037">
    <property type="protein sequence ID" value="MFC5649491.1"/>
    <property type="molecule type" value="Genomic_DNA"/>
</dbReference>
<feature type="transmembrane region" description="Helical" evidence="2">
    <location>
        <begin position="77"/>
        <end position="93"/>
    </location>
</feature>
<feature type="region of interest" description="Disordered" evidence="1">
    <location>
        <begin position="29"/>
        <end position="56"/>
    </location>
</feature>
<keyword evidence="2" id="KW-1133">Transmembrane helix</keyword>
<proteinExistence type="predicted"/>
<feature type="signal peptide" evidence="3">
    <location>
        <begin position="1"/>
        <end position="24"/>
    </location>
</feature>
<keyword evidence="2" id="KW-0472">Membrane</keyword>
<evidence type="ECO:0000256" key="2">
    <source>
        <dbReference type="SAM" id="Phobius"/>
    </source>
</evidence>
<feature type="chain" id="PRO_5045889188" evidence="3">
    <location>
        <begin position="25"/>
        <end position="99"/>
    </location>
</feature>